<dbReference type="Proteomes" id="UP001497392">
    <property type="component" value="Unassembled WGS sequence"/>
</dbReference>
<evidence type="ECO:0000256" key="1">
    <source>
        <dbReference type="SAM" id="MobiDB-lite"/>
    </source>
</evidence>
<name>A0ABP1FWQ9_9CHLO</name>
<reference evidence="2 3" key="1">
    <citation type="submission" date="2024-06" db="EMBL/GenBank/DDBJ databases">
        <authorList>
            <person name="Kraege A."/>
            <person name="Thomma B."/>
        </authorList>
    </citation>
    <scope>NUCLEOTIDE SEQUENCE [LARGE SCALE GENOMIC DNA]</scope>
</reference>
<feature type="region of interest" description="Disordered" evidence="1">
    <location>
        <begin position="15"/>
        <end position="51"/>
    </location>
</feature>
<evidence type="ECO:0000313" key="2">
    <source>
        <dbReference type="EMBL" id="CAL5224334.1"/>
    </source>
</evidence>
<accession>A0ABP1FWQ9</accession>
<gene>
    <name evidence="2" type="primary">g7006</name>
    <name evidence="2" type="ORF">VP750_LOCUS5993</name>
</gene>
<protein>
    <submittedName>
        <fullName evidence="2">G7006 protein</fullName>
    </submittedName>
</protein>
<evidence type="ECO:0000313" key="3">
    <source>
        <dbReference type="Proteomes" id="UP001497392"/>
    </source>
</evidence>
<sequence>MQRVWLDFWKTMRGPQVSGKRGRDAAEEELSLPELAAGPKRRKSSAAKSPFSSADDGMAACCLQQLPPSATPYGLISGLPERYTTCSAPEAQSSSAAVPKRLLELSSLPVDVLRIISQDLCTADRVSLRQTSKLLFGCVSFGGIRLTYPMAPSDRRLIPSLARRPALNQLHFVQTDEKPLRKRDFKTLISRLGNAPTNSRYTVEISINSKLAKGDMTWLEQQFEMRGFTLQVASMSLHCHVADFQSAFPQTPKLRLHAHRLTDRTCLAVRLGLLNNLESLRISRMRDENDVQMAWIIADRRHSPALRSLQLSAEKGATIPVGCRRMHPDFTHLEHLSITRDIFLCINFICHLLPLRAKGMACCQALDGVLDEYVQKKREGRIYVHHGVDDANQHGFMVPFGT</sequence>
<keyword evidence="3" id="KW-1185">Reference proteome</keyword>
<dbReference type="EMBL" id="CAXHTA020000010">
    <property type="protein sequence ID" value="CAL5224334.1"/>
    <property type="molecule type" value="Genomic_DNA"/>
</dbReference>
<comment type="caution">
    <text evidence="2">The sequence shown here is derived from an EMBL/GenBank/DDBJ whole genome shotgun (WGS) entry which is preliminary data.</text>
</comment>
<organism evidence="2 3">
    <name type="scientific">Coccomyxa viridis</name>
    <dbReference type="NCBI Taxonomy" id="1274662"/>
    <lineage>
        <taxon>Eukaryota</taxon>
        <taxon>Viridiplantae</taxon>
        <taxon>Chlorophyta</taxon>
        <taxon>core chlorophytes</taxon>
        <taxon>Trebouxiophyceae</taxon>
        <taxon>Trebouxiophyceae incertae sedis</taxon>
        <taxon>Coccomyxaceae</taxon>
        <taxon>Coccomyxa</taxon>
    </lineage>
</organism>
<proteinExistence type="predicted"/>